<sequence length="634" mass="65958">MQRRVGAFAAGAGRGVLRWLRFVSARPLHGPRAVATANGWSNAALVEAVRNQSATPDRRFHCSVCKKPFRLEMAAKLHLQQVHNGEGTVESGAGPGQGEEQGPQNSVGVLRSAPPQAPTVVSPVVLETHERSARRVKPAPKPLHQAEREVPGLVMEKMLSVWDDTGVKRMGNQFVHSSMVMRVFAARPLDNAEPLYGAVNPEGENPFEGGQSAADAAVPMPTDDEKANFYRVGINDAFAMASGESYGPLRPARCPNPFLRRLTKDVARANTRVVLAEQPTAPVTPFGQLPMFGQTLPPAVAPVPGATEEPAAKENTVVSSPFAADANDSPFAGAVNSPFAGQGYSPFSAAEEPGDPFVAAPGVAVPLATSSAAPASPTAVAAAAVPPSPFATALGAVPPSPFAAAPSPFSSSPLAATALGAVGAATVVSTACGSDGVPLAPLSAFPESAPVQEVPSPTHVCSACKKSFSTHDGLRMHCRAKHGQELPRLQRNKKQEVPDLPAFIPSPVDLATTSPFGSSAQRSSWTEVELTPYAQSVSNITVAGRVLDAEVSSDGALLISVFVPDSAEQEDEVIPIRCSPGAIRAFGESLVNGDHVFACGSLRILPLTDKKTQKTYSSAIVSVAAPIGIIAKLN</sequence>
<proteinExistence type="predicted"/>
<keyword evidence="1" id="KW-0479">Metal-binding</keyword>
<keyword evidence="1" id="KW-0863">Zinc-finger</keyword>
<dbReference type="AlphaFoldDB" id="A0A836GVW8"/>
<evidence type="ECO:0000259" key="3">
    <source>
        <dbReference type="PROSITE" id="PS50157"/>
    </source>
</evidence>
<dbReference type="GeneID" id="94168037"/>
<dbReference type="PROSITE" id="PS00028">
    <property type="entry name" value="ZINC_FINGER_C2H2_1"/>
    <property type="match status" value="2"/>
</dbReference>
<reference evidence="4 5" key="1">
    <citation type="submission" date="2021-02" db="EMBL/GenBank/DDBJ databases">
        <title>Leishmania (Mundinia) enrietti genome sequencing and assembly.</title>
        <authorList>
            <person name="Almutairi H."/>
            <person name="Gatherer D."/>
        </authorList>
    </citation>
    <scope>NUCLEOTIDE SEQUENCE [LARGE SCALE GENOMIC DNA]</scope>
    <source>
        <strain evidence="4">CUR178</strain>
    </source>
</reference>
<feature type="domain" description="C2H2-type" evidence="3">
    <location>
        <begin position="459"/>
        <end position="487"/>
    </location>
</feature>
<dbReference type="PANTHER" id="PTHR40735:SF4">
    <property type="entry name" value="RNA EDITING COMPLEX PROTEIN MP63"/>
    <property type="match status" value="1"/>
</dbReference>
<evidence type="ECO:0000256" key="1">
    <source>
        <dbReference type="PROSITE-ProRule" id="PRU00042"/>
    </source>
</evidence>
<evidence type="ECO:0000313" key="4">
    <source>
        <dbReference type="EMBL" id="KAG5466031.1"/>
    </source>
</evidence>
<dbReference type="CDD" id="cd23959">
    <property type="entry name" value="KREPA2"/>
    <property type="match status" value="1"/>
</dbReference>
<evidence type="ECO:0000256" key="2">
    <source>
        <dbReference type="SAM" id="MobiDB-lite"/>
    </source>
</evidence>
<feature type="domain" description="C2H2-type" evidence="3">
    <location>
        <begin position="60"/>
        <end position="88"/>
    </location>
</feature>
<accession>A0A836GVW8</accession>
<dbReference type="OrthoDB" id="272591at2759"/>
<dbReference type="Gene3D" id="2.40.50.140">
    <property type="entry name" value="Nucleic acid-binding proteins"/>
    <property type="match status" value="1"/>
</dbReference>
<dbReference type="SMART" id="SM00355">
    <property type="entry name" value="ZnF_C2H2"/>
    <property type="match status" value="2"/>
</dbReference>
<organism evidence="4 5">
    <name type="scientific">Leishmania enriettii</name>
    <dbReference type="NCBI Taxonomy" id="5663"/>
    <lineage>
        <taxon>Eukaryota</taxon>
        <taxon>Discoba</taxon>
        <taxon>Euglenozoa</taxon>
        <taxon>Kinetoplastea</taxon>
        <taxon>Metakinetoplastina</taxon>
        <taxon>Trypanosomatida</taxon>
        <taxon>Trypanosomatidae</taxon>
        <taxon>Leishmaniinae</taxon>
        <taxon>Leishmania</taxon>
    </lineage>
</organism>
<name>A0A836GVW8_LEIEN</name>
<feature type="region of interest" description="Disordered" evidence="2">
    <location>
        <begin position="86"/>
        <end position="120"/>
    </location>
</feature>
<protein>
    <recommendedName>
        <fullName evidence="3">C2H2-type domain-containing protein</fullName>
    </recommendedName>
</protein>
<dbReference type="PANTHER" id="PTHR40735">
    <property type="entry name" value="RNA-EDITING COMPLEX PROTEIN MP42-RELATED"/>
    <property type="match status" value="1"/>
</dbReference>
<comment type="caution">
    <text evidence="4">The sequence shown here is derived from an EMBL/GenBank/DDBJ whole genome shotgun (WGS) entry which is preliminary data.</text>
</comment>
<dbReference type="KEGG" id="lenr:94168037"/>
<dbReference type="Proteomes" id="UP000674179">
    <property type="component" value="Chromosome 36"/>
</dbReference>
<keyword evidence="5" id="KW-1185">Reference proteome</keyword>
<dbReference type="PROSITE" id="PS50157">
    <property type="entry name" value="ZINC_FINGER_C2H2_2"/>
    <property type="match status" value="2"/>
</dbReference>
<keyword evidence="1" id="KW-0862">Zinc</keyword>
<dbReference type="RefSeq" id="XP_067688630.1">
    <property type="nucleotide sequence ID" value="XM_067832527.1"/>
</dbReference>
<gene>
    <name evidence="4" type="ORF">CUR178_00748</name>
</gene>
<dbReference type="InterPro" id="IPR013087">
    <property type="entry name" value="Znf_C2H2_type"/>
</dbReference>
<dbReference type="GO" id="GO:0008270">
    <property type="term" value="F:zinc ion binding"/>
    <property type="evidence" value="ECO:0007669"/>
    <property type="project" value="UniProtKB-KW"/>
</dbReference>
<dbReference type="EMBL" id="JAFHKP010000036">
    <property type="protein sequence ID" value="KAG5466031.1"/>
    <property type="molecule type" value="Genomic_DNA"/>
</dbReference>
<dbReference type="InterPro" id="IPR012340">
    <property type="entry name" value="NA-bd_OB-fold"/>
</dbReference>
<evidence type="ECO:0000313" key="5">
    <source>
        <dbReference type="Proteomes" id="UP000674179"/>
    </source>
</evidence>